<keyword evidence="7" id="KW-1185">Reference proteome</keyword>
<dbReference type="PANTHER" id="PTHR13903">
    <property type="entry name" value="PIRIN-RELATED"/>
    <property type="match status" value="1"/>
</dbReference>
<proteinExistence type="inferred from homology"/>
<dbReference type="InterPro" id="IPR008778">
    <property type="entry name" value="Pirin_C_dom"/>
</dbReference>
<feature type="domain" description="Pirin C-terminal" evidence="5">
    <location>
        <begin position="202"/>
        <end position="312"/>
    </location>
</feature>
<feature type="domain" description="Pirin N-terminal" evidence="4">
    <location>
        <begin position="42"/>
        <end position="147"/>
    </location>
</feature>
<evidence type="ECO:0000313" key="6">
    <source>
        <dbReference type="EMBL" id="MDT0379791.1"/>
    </source>
</evidence>
<name>A0ABU2NT53_9ACTN</name>
<evidence type="ECO:0000256" key="1">
    <source>
        <dbReference type="ARBA" id="ARBA00008416"/>
    </source>
</evidence>
<comment type="similarity">
    <text evidence="1 2">Belongs to the pirin family.</text>
</comment>
<evidence type="ECO:0000256" key="2">
    <source>
        <dbReference type="RuleBase" id="RU003457"/>
    </source>
</evidence>
<feature type="region of interest" description="Disordered" evidence="3">
    <location>
        <begin position="312"/>
        <end position="347"/>
    </location>
</feature>
<dbReference type="Pfam" id="PF02678">
    <property type="entry name" value="Pirin"/>
    <property type="match status" value="1"/>
</dbReference>
<dbReference type="InterPro" id="IPR014710">
    <property type="entry name" value="RmlC-like_jellyroll"/>
</dbReference>
<dbReference type="Gene3D" id="2.60.120.10">
    <property type="entry name" value="Jelly Rolls"/>
    <property type="match status" value="2"/>
</dbReference>
<dbReference type="InterPro" id="IPR012093">
    <property type="entry name" value="Pirin"/>
</dbReference>
<reference evidence="7" key="1">
    <citation type="submission" date="2023-07" db="EMBL/GenBank/DDBJ databases">
        <title>30 novel species of actinomycetes from the DSMZ collection.</title>
        <authorList>
            <person name="Nouioui I."/>
        </authorList>
    </citation>
    <scope>NUCLEOTIDE SEQUENCE [LARGE SCALE GENOMIC DNA]</scope>
    <source>
        <strain evidence="7">DSM 42041</strain>
    </source>
</reference>
<dbReference type="PANTHER" id="PTHR13903:SF8">
    <property type="entry name" value="PIRIN"/>
    <property type="match status" value="1"/>
</dbReference>
<comment type="caution">
    <text evidence="6">The sequence shown here is derived from an EMBL/GenBank/DDBJ whole genome shotgun (WGS) entry which is preliminary data.</text>
</comment>
<evidence type="ECO:0000259" key="5">
    <source>
        <dbReference type="Pfam" id="PF05726"/>
    </source>
</evidence>
<organism evidence="6 7">
    <name type="scientific">Streptomyces hazeniae</name>
    <dbReference type="NCBI Taxonomy" id="3075538"/>
    <lineage>
        <taxon>Bacteria</taxon>
        <taxon>Bacillati</taxon>
        <taxon>Actinomycetota</taxon>
        <taxon>Actinomycetes</taxon>
        <taxon>Kitasatosporales</taxon>
        <taxon>Streptomycetaceae</taxon>
        <taxon>Streptomyces</taxon>
    </lineage>
</organism>
<protein>
    <submittedName>
        <fullName evidence="6">Pirin family protein</fullName>
    </submittedName>
</protein>
<dbReference type="InterPro" id="IPR003829">
    <property type="entry name" value="Pirin_N_dom"/>
</dbReference>
<dbReference type="PIRSF" id="PIRSF006232">
    <property type="entry name" value="Pirin"/>
    <property type="match status" value="1"/>
</dbReference>
<evidence type="ECO:0000256" key="3">
    <source>
        <dbReference type="SAM" id="MobiDB-lite"/>
    </source>
</evidence>
<accession>A0ABU2NT53</accession>
<evidence type="ECO:0000259" key="4">
    <source>
        <dbReference type="Pfam" id="PF02678"/>
    </source>
</evidence>
<dbReference type="Pfam" id="PF05726">
    <property type="entry name" value="Pirin_C"/>
    <property type="match status" value="1"/>
</dbReference>
<dbReference type="CDD" id="cd02909">
    <property type="entry name" value="cupin_pirin_N"/>
    <property type="match status" value="1"/>
</dbReference>
<sequence>MPAVTADTLTLPRVVRPSGAGTAWRPVTKTVTARRHKEGEGFEVRRPFPGIDLSLADPFLLLDHLGAVEYGPGEAKGAPWHPHRGFETVTYMMDGAFEHQDSTGGGGLITEGATQWMTAGAGVLHSELPPQDFVATGGLFHGVQLWVNLPKSLKWTDPSYQDIKAAETVLLSSDDGGALLRVIAGDLGGHRGPGVTRTPITYVHATVGPGARLALPWPEDFNAMAYVLAGRGTVGPERRPLEEGQLAVFGPGSALTLEAAPGQDYNGSRTGWEVLLLGGLPIREPVARYGPFVMNTRAEIVQAFEDFQAGRLGTTSPQELPHRTTADTGTAELRGGSPDPRTEGDRR</sequence>
<evidence type="ECO:0000313" key="7">
    <source>
        <dbReference type="Proteomes" id="UP001183414"/>
    </source>
</evidence>
<dbReference type="SUPFAM" id="SSF51182">
    <property type="entry name" value="RmlC-like cupins"/>
    <property type="match status" value="1"/>
</dbReference>
<dbReference type="InterPro" id="IPR011051">
    <property type="entry name" value="RmlC_Cupin_sf"/>
</dbReference>
<dbReference type="RefSeq" id="WP_311673576.1">
    <property type="nucleotide sequence ID" value="NZ_JAVREQ010000010.1"/>
</dbReference>
<dbReference type="CDD" id="cd02247">
    <property type="entry name" value="cupin_pirin_C"/>
    <property type="match status" value="1"/>
</dbReference>
<dbReference type="Proteomes" id="UP001183414">
    <property type="component" value="Unassembled WGS sequence"/>
</dbReference>
<dbReference type="EMBL" id="JAVREQ010000010">
    <property type="protein sequence ID" value="MDT0379791.1"/>
    <property type="molecule type" value="Genomic_DNA"/>
</dbReference>
<gene>
    <name evidence="6" type="ORF">RM572_13580</name>
</gene>